<organism evidence="2 3">
    <name type="scientific">Ottowia testudinis</name>
    <dbReference type="NCBI Taxonomy" id="2816950"/>
    <lineage>
        <taxon>Bacteria</taxon>
        <taxon>Pseudomonadati</taxon>
        <taxon>Pseudomonadota</taxon>
        <taxon>Betaproteobacteria</taxon>
        <taxon>Burkholderiales</taxon>
        <taxon>Comamonadaceae</taxon>
        <taxon>Ottowia</taxon>
    </lineage>
</organism>
<accession>A0A975CMI1</accession>
<dbReference type="AlphaFoldDB" id="A0A975CMI1"/>
<dbReference type="Pfam" id="PF13682">
    <property type="entry name" value="CZB"/>
    <property type="match status" value="1"/>
</dbReference>
<protein>
    <submittedName>
        <fullName evidence="2">CZB domain-containing protein</fullName>
    </submittedName>
</protein>
<reference evidence="2" key="1">
    <citation type="submission" date="2021-03" db="EMBL/GenBank/DDBJ databases">
        <title>Ottowia sp. 27C isolated from the cloaca of a Giant Asian pond turtle (Heosemys grandis).</title>
        <authorList>
            <person name="Spergser J."/>
            <person name="Busse H.-J."/>
        </authorList>
    </citation>
    <scope>NUCLEOTIDE SEQUENCE</scope>
    <source>
        <strain evidence="2">27C</strain>
    </source>
</reference>
<evidence type="ECO:0000259" key="1">
    <source>
        <dbReference type="Pfam" id="PF13682"/>
    </source>
</evidence>
<dbReference type="KEGG" id="otd:J1M35_08640"/>
<evidence type="ECO:0000313" key="3">
    <source>
        <dbReference type="Proteomes" id="UP000663903"/>
    </source>
</evidence>
<proteinExistence type="predicted"/>
<dbReference type="Gene3D" id="1.20.120.30">
    <property type="entry name" value="Aspartate receptor, ligand-binding domain"/>
    <property type="match status" value="1"/>
</dbReference>
<dbReference type="RefSeq" id="WP_208010816.1">
    <property type="nucleotide sequence ID" value="NZ_CP071796.1"/>
</dbReference>
<dbReference type="InterPro" id="IPR025991">
    <property type="entry name" value="Chemoreceptor_zinc-bind_dom"/>
</dbReference>
<sequence>MGFFSRLFGLDGSDAAPSTRGPASEMGLDAKAAAAVLNDIDIDTAIAAHENWKLRLQNVLDGKSNEDLKPEVVCMDDRCDLGKWLHGAGRERLGRYPAFTMLVARHKYFHVQASTVVAQAQSGDEESARQTLNGSYRQASNQVILLLKELKRGLTGQ</sequence>
<keyword evidence="3" id="KW-1185">Reference proteome</keyword>
<gene>
    <name evidence="2" type="ORF">J1M35_08640</name>
</gene>
<evidence type="ECO:0000313" key="2">
    <source>
        <dbReference type="EMBL" id="QTD46919.1"/>
    </source>
</evidence>
<dbReference type="Proteomes" id="UP000663903">
    <property type="component" value="Chromosome"/>
</dbReference>
<dbReference type="EMBL" id="CP071796">
    <property type="protein sequence ID" value="QTD46919.1"/>
    <property type="molecule type" value="Genomic_DNA"/>
</dbReference>
<name>A0A975CMI1_9BURK</name>
<feature type="domain" description="Chemoreceptor zinc-binding" evidence="1">
    <location>
        <begin position="49"/>
        <end position="117"/>
    </location>
</feature>